<dbReference type="PANTHER" id="PTHR40278">
    <property type="entry name" value="DNA UTILIZATION PROTEIN HOFN"/>
    <property type="match status" value="1"/>
</dbReference>
<proteinExistence type="predicted"/>
<keyword evidence="2" id="KW-1185">Reference proteome</keyword>
<sequence length="188" mass="20465">MRPCSRRVASMMRLNLLPWRERQRQAVLRCFRRQLVAGALLALCGVTLVDQLARQRGQQQALANTQRQAALKVVGEQLQPLADVRAQHEALLARAAALEGLRTHQDVLAGVLADLERALPVGVQLLELSLEDGSLQVTGLATSGAVVAQFMRDLSRSSALVGLELKRIRGLPGGDEFVLGARVSAFWS</sequence>
<dbReference type="EMBL" id="OPYN01000233">
    <property type="protein sequence ID" value="SPO64128.1"/>
    <property type="molecule type" value="Genomic_DNA"/>
</dbReference>
<comment type="caution">
    <text evidence="1">The sequence shown here is derived from an EMBL/GenBank/DDBJ whole genome shotgun (WGS) entry which is preliminary data.</text>
</comment>
<accession>A0AAQ1PCX6</accession>
<dbReference type="InterPro" id="IPR007813">
    <property type="entry name" value="PilN"/>
</dbReference>
<reference evidence="1 2" key="1">
    <citation type="submission" date="2018-02" db="EMBL/GenBank/DDBJ databases">
        <authorList>
            <person name="Dubost A."/>
        </authorList>
    </citation>
    <scope>NUCLEOTIDE SEQUENCE [LARGE SCALE GENOMIC DNA]</scope>
    <source>
        <strain evidence="2">JV551A3</strain>
    </source>
</reference>
<organism evidence="1 2">
    <name type="scientific">Pseudomonas inefficax</name>
    <dbReference type="NCBI Taxonomy" id="2078786"/>
    <lineage>
        <taxon>Bacteria</taxon>
        <taxon>Pseudomonadati</taxon>
        <taxon>Pseudomonadota</taxon>
        <taxon>Gammaproteobacteria</taxon>
        <taxon>Pseudomonadales</taxon>
        <taxon>Pseudomonadaceae</taxon>
        <taxon>Pseudomonas</taxon>
    </lineage>
</organism>
<dbReference type="AlphaFoldDB" id="A0AAQ1PCX6"/>
<dbReference type="InterPro" id="IPR052534">
    <property type="entry name" value="Extracell_DNA_Util/SecSys_Comp"/>
</dbReference>
<dbReference type="Pfam" id="PF05137">
    <property type="entry name" value="PilN"/>
    <property type="match status" value="1"/>
</dbReference>
<name>A0AAQ1PCX6_9PSED</name>
<gene>
    <name evidence="1" type="ORF">JV551A3_V1_2330001</name>
</gene>
<evidence type="ECO:0000313" key="2">
    <source>
        <dbReference type="Proteomes" id="UP000294335"/>
    </source>
</evidence>
<protein>
    <submittedName>
        <fullName evidence="1">Fimbrial protein</fullName>
    </submittedName>
</protein>
<evidence type="ECO:0000313" key="1">
    <source>
        <dbReference type="EMBL" id="SPO64128.1"/>
    </source>
</evidence>
<dbReference type="PANTHER" id="PTHR40278:SF1">
    <property type="entry name" value="DNA UTILIZATION PROTEIN HOFN"/>
    <property type="match status" value="1"/>
</dbReference>
<dbReference type="Proteomes" id="UP000294335">
    <property type="component" value="Unassembled WGS sequence"/>
</dbReference>